<dbReference type="InterPro" id="IPR051122">
    <property type="entry name" value="SDR_DHRS6-like"/>
</dbReference>
<comment type="similarity">
    <text evidence="1">Belongs to the short-chain dehydrogenases/reductases (SDR) family.</text>
</comment>
<dbReference type="NCBIfam" id="NF005449">
    <property type="entry name" value="PRK07041.1"/>
    <property type="match status" value="1"/>
</dbReference>
<keyword evidence="4" id="KW-1185">Reference proteome</keyword>
<name>A0ABY7TXZ0_9SPHN</name>
<evidence type="ECO:0000256" key="2">
    <source>
        <dbReference type="ARBA" id="ARBA00023002"/>
    </source>
</evidence>
<protein>
    <submittedName>
        <fullName evidence="3">SDR family oxidoreductase</fullName>
    </submittedName>
</protein>
<dbReference type="RefSeq" id="WP_273618121.1">
    <property type="nucleotide sequence ID" value="NZ_CP117417.1"/>
</dbReference>
<dbReference type="Proteomes" id="UP001218231">
    <property type="component" value="Chromosome"/>
</dbReference>
<evidence type="ECO:0000313" key="3">
    <source>
        <dbReference type="EMBL" id="WCT77760.1"/>
    </source>
</evidence>
<evidence type="ECO:0000256" key="1">
    <source>
        <dbReference type="ARBA" id="ARBA00006484"/>
    </source>
</evidence>
<evidence type="ECO:0000313" key="4">
    <source>
        <dbReference type="Proteomes" id="UP001218231"/>
    </source>
</evidence>
<sequence>MFDFTGQRVLVAGGSSGIGLASAILAAQSGARVTVAARSPERLAKAAAQIGHGAQPAVLDLTDAEAVAGFCESSGVWDHVIVTGSDVRIAPVRELPLPDARQAFDSKFWGFYHLARSARIAPGGSLSVVAGFLATRPVAGRALMGAINGALESLVRGLALELRPVRVNAVSPAVVAGGMWSHMSEEEQAAMYARVGATYPAGCVGTGEDIARQLLLMAATPYATGTIVTLDGGASIA</sequence>
<keyword evidence="2" id="KW-0560">Oxidoreductase</keyword>
<proteinExistence type="inferred from homology"/>
<dbReference type="EMBL" id="CP117417">
    <property type="protein sequence ID" value="WCT77760.1"/>
    <property type="molecule type" value="Genomic_DNA"/>
</dbReference>
<gene>
    <name evidence="3" type="ORF">PQ457_01925</name>
</gene>
<accession>A0ABY7TXZ0</accession>
<dbReference type="Gene3D" id="3.40.50.720">
    <property type="entry name" value="NAD(P)-binding Rossmann-like Domain"/>
    <property type="match status" value="1"/>
</dbReference>
<reference evidence="3 4" key="1">
    <citation type="submission" date="2023-02" db="EMBL/GenBank/DDBJ databases">
        <title>Genome sequence of Novosphingobium humi KACC 19094.</title>
        <authorList>
            <person name="Kim S."/>
            <person name="Heo J."/>
            <person name="Kwon S.-W."/>
        </authorList>
    </citation>
    <scope>NUCLEOTIDE SEQUENCE [LARGE SCALE GENOMIC DNA]</scope>
    <source>
        <strain evidence="3 4">KACC 19094</strain>
    </source>
</reference>
<organism evidence="3 4">
    <name type="scientific">Novosphingobium humi</name>
    <dbReference type="NCBI Taxonomy" id="2282397"/>
    <lineage>
        <taxon>Bacteria</taxon>
        <taxon>Pseudomonadati</taxon>
        <taxon>Pseudomonadota</taxon>
        <taxon>Alphaproteobacteria</taxon>
        <taxon>Sphingomonadales</taxon>
        <taxon>Sphingomonadaceae</taxon>
        <taxon>Novosphingobium</taxon>
    </lineage>
</organism>
<dbReference type="SUPFAM" id="SSF51735">
    <property type="entry name" value="NAD(P)-binding Rossmann-fold domains"/>
    <property type="match status" value="1"/>
</dbReference>
<dbReference type="InterPro" id="IPR002347">
    <property type="entry name" value="SDR_fam"/>
</dbReference>
<dbReference type="Pfam" id="PF13561">
    <property type="entry name" value="adh_short_C2"/>
    <property type="match status" value="1"/>
</dbReference>
<dbReference type="PANTHER" id="PTHR43477">
    <property type="entry name" value="DIHYDROANTICAPSIN 7-DEHYDROGENASE"/>
    <property type="match status" value="1"/>
</dbReference>
<dbReference type="InterPro" id="IPR036291">
    <property type="entry name" value="NAD(P)-bd_dom_sf"/>
</dbReference>
<dbReference type="PRINTS" id="PR00081">
    <property type="entry name" value="GDHRDH"/>
</dbReference>
<dbReference type="PANTHER" id="PTHR43477:SF1">
    <property type="entry name" value="DIHYDROANTICAPSIN 7-DEHYDROGENASE"/>
    <property type="match status" value="1"/>
</dbReference>